<keyword evidence="4" id="KW-1185">Reference proteome</keyword>
<feature type="region of interest" description="Disordered" evidence="1">
    <location>
        <begin position="1"/>
        <end position="103"/>
    </location>
</feature>
<organism evidence="3 4">
    <name type="scientific">Pelosinus fermentans B4</name>
    <dbReference type="NCBI Taxonomy" id="1149862"/>
    <lineage>
        <taxon>Bacteria</taxon>
        <taxon>Bacillati</taxon>
        <taxon>Bacillota</taxon>
        <taxon>Negativicutes</taxon>
        <taxon>Selenomonadales</taxon>
        <taxon>Sporomusaceae</taxon>
        <taxon>Pelosinus</taxon>
    </lineage>
</organism>
<feature type="compositionally biased region" description="Low complexity" evidence="1">
    <location>
        <begin position="49"/>
        <end position="73"/>
    </location>
</feature>
<evidence type="ECO:0000256" key="2">
    <source>
        <dbReference type="SAM" id="Phobius"/>
    </source>
</evidence>
<dbReference type="Proteomes" id="UP000004324">
    <property type="component" value="Unassembled WGS sequence"/>
</dbReference>
<keyword evidence="2" id="KW-0472">Membrane</keyword>
<evidence type="ECO:0000313" key="3">
    <source>
        <dbReference type="EMBL" id="EIW15827.1"/>
    </source>
</evidence>
<feature type="compositionally biased region" description="Polar residues" evidence="1">
    <location>
        <begin position="87"/>
        <end position="103"/>
    </location>
</feature>
<evidence type="ECO:0000256" key="1">
    <source>
        <dbReference type="SAM" id="MobiDB-lite"/>
    </source>
</evidence>
<keyword evidence="2" id="KW-0812">Transmembrane</keyword>
<keyword evidence="2" id="KW-1133">Transmembrane helix</keyword>
<dbReference type="AlphaFoldDB" id="I9ASB1"/>
<dbReference type="EMBL" id="AKVJ01000076">
    <property type="protein sequence ID" value="EIW15827.1"/>
    <property type="molecule type" value="Genomic_DNA"/>
</dbReference>
<comment type="caution">
    <text evidence="3">The sequence shown here is derived from an EMBL/GenBank/DDBJ whole genome shotgun (WGS) entry which is preliminary data.</text>
</comment>
<proteinExistence type="predicted"/>
<feature type="compositionally biased region" description="Low complexity" evidence="1">
    <location>
        <begin position="26"/>
        <end position="42"/>
    </location>
</feature>
<name>I9ASB1_9FIRM</name>
<evidence type="ECO:0000313" key="4">
    <source>
        <dbReference type="Proteomes" id="UP000004324"/>
    </source>
</evidence>
<feature type="transmembrane region" description="Helical" evidence="2">
    <location>
        <begin position="110"/>
        <end position="132"/>
    </location>
</feature>
<protein>
    <submittedName>
        <fullName evidence="3">Uncharacterized protein</fullName>
    </submittedName>
</protein>
<sequence length="189" mass="19923">MQTPTPPTRPTPPTPPSVNPKSSENSAADVPSSPPASNSINADKSAAVKTPAESKTTSPPPAATKKAASPSSADNTPVPAQPFLGTYQETSSQTTSAPTVSTAKNKPSPFGFGFFFSLVLLISISLACFRLWKSTQQKQRTILNYSADSQQDLLNLMNSSATASPSPQKMVLIKKKASSKIKGNFEVRI</sequence>
<accession>I9ASB1</accession>
<feature type="compositionally biased region" description="Pro residues" evidence="1">
    <location>
        <begin position="1"/>
        <end position="18"/>
    </location>
</feature>
<reference evidence="3 4" key="1">
    <citation type="journal article" date="2012" name="J. Bacteriol.">
        <title>Draft Genome Sequences for Two Metal-Reducing Pelosinus fermentans Strains Isolated from a Cr(VI)-Contaminated Site and for Type Strain R7.</title>
        <authorList>
            <person name="Brown S.D."/>
            <person name="Podar M."/>
            <person name="Klingeman D.M."/>
            <person name="Johnson C.M."/>
            <person name="Yang Z.K."/>
            <person name="Utturkar S.M."/>
            <person name="Land M.L."/>
            <person name="Mosher J.J."/>
            <person name="Hurt R.A.Jr."/>
            <person name="Phelps T.J."/>
            <person name="Palumbo A.V."/>
            <person name="Arkin A.P."/>
            <person name="Hazen T.C."/>
            <person name="Elias D.A."/>
        </authorList>
    </citation>
    <scope>NUCLEOTIDE SEQUENCE [LARGE SCALE GENOMIC DNA]</scope>
    <source>
        <strain evidence="3 4">B4</strain>
    </source>
</reference>
<gene>
    <name evidence="3" type="ORF">FB4_1516</name>
</gene>